<sequence length="207" mass="23585">MMNPMLIDKLNTHPELLSDEASQQYRITDVSWQTYETLLTDLGDNSPGLRVHYLAGVLEITMPSRQHEVFKDNIGRLLGVYFEETRTRFYSLGSTTFRSEANRGGAEPDLSFCIGTDKALPDIAIEVVKTSGGVDKLAIYQGLNVPEIWFWQENCFTLYHLENQEYRQVECSQFLPDLDLNLLASYVTYSEPLDAVLAYRQAIAQTK</sequence>
<dbReference type="InterPro" id="IPR008538">
    <property type="entry name" value="Uma2"/>
</dbReference>
<dbReference type="RefSeq" id="WP_015231028.1">
    <property type="nucleotide sequence ID" value="NC_019780.1"/>
</dbReference>
<proteinExistence type="predicted"/>
<dbReference type="PANTHER" id="PTHR47152:SF4">
    <property type="entry name" value="SLR0445 PROTEIN"/>
    <property type="match status" value="1"/>
</dbReference>
<gene>
    <name evidence="2" type="ORF">Dacsa_3571</name>
</gene>
<reference evidence="2" key="1">
    <citation type="submission" date="2012-04" db="EMBL/GenBank/DDBJ databases">
        <title>Finished genome of Dactylococcopsis salina PCC 8305.</title>
        <authorList>
            <consortium name="US DOE Joint Genome Institute"/>
            <person name="Gugger M."/>
            <person name="Coursin T."/>
            <person name="Rippka R."/>
            <person name="Tandeau De Marsac N."/>
            <person name="Huntemann M."/>
            <person name="Wei C.-L."/>
            <person name="Han J."/>
            <person name="Detter J.C."/>
            <person name="Han C."/>
            <person name="Tapia R."/>
            <person name="Daligault H."/>
            <person name="Chen A."/>
            <person name="Krypides N."/>
            <person name="Mavromatis K."/>
            <person name="Markowitz V."/>
            <person name="Szeto E."/>
            <person name="Ivanova N."/>
            <person name="Ovchinnikova G."/>
            <person name="Pagani I."/>
            <person name="Pati A."/>
            <person name="Goodwin L."/>
            <person name="Peters L."/>
            <person name="Pitluck S."/>
            <person name="Woyke T."/>
            <person name="Kerfeld C."/>
        </authorList>
    </citation>
    <scope>NUCLEOTIDE SEQUENCE [LARGE SCALE GENOMIC DNA]</scope>
    <source>
        <strain evidence="2">PCC 8305</strain>
    </source>
</reference>
<feature type="domain" description="Putative restriction endonuclease" evidence="1">
    <location>
        <begin position="32"/>
        <end position="180"/>
    </location>
</feature>
<protein>
    <recommendedName>
        <fullName evidence="1">Putative restriction endonuclease domain-containing protein</fullName>
    </recommendedName>
</protein>
<dbReference type="InterPro" id="IPR012296">
    <property type="entry name" value="Nuclease_put_TT1808"/>
</dbReference>
<dbReference type="eggNOG" id="COG4636">
    <property type="taxonomic scope" value="Bacteria"/>
</dbReference>
<dbReference type="SUPFAM" id="SSF52980">
    <property type="entry name" value="Restriction endonuclease-like"/>
    <property type="match status" value="1"/>
</dbReference>
<dbReference type="CDD" id="cd06260">
    <property type="entry name" value="DUF820-like"/>
    <property type="match status" value="1"/>
</dbReference>
<keyword evidence="3" id="KW-1185">Reference proteome</keyword>
<evidence type="ECO:0000259" key="1">
    <source>
        <dbReference type="Pfam" id="PF05685"/>
    </source>
</evidence>
<evidence type="ECO:0000313" key="2">
    <source>
        <dbReference type="EMBL" id="AFZ52054.1"/>
    </source>
</evidence>
<dbReference type="Pfam" id="PF05685">
    <property type="entry name" value="Uma2"/>
    <property type="match status" value="1"/>
</dbReference>
<organism evidence="2 3">
    <name type="scientific">Dactylococcopsis salina (strain PCC 8305)</name>
    <name type="common">Myxobactron salinum</name>
    <dbReference type="NCBI Taxonomy" id="13035"/>
    <lineage>
        <taxon>Bacteria</taxon>
        <taxon>Bacillati</taxon>
        <taxon>Cyanobacteriota</taxon>
        <taxon>Cyanophyceae</taxon>
        <taxon>Nodosilineales</taxon>
        <taxon>Cymatolegaceae</taxon>
        <taxon>Dactylococcopsis</taxon>
    </lineage>
</organism>
<dbReference type="EMBL" id="CP003944">
    <property type="protein sequence ID" value="AFZ52054.1"/>
    <property type="molecule type" value="Genomic_DNA"/>
</dbReference>
<dbReference type="HOGENOM" id="CLU_098557_1_0_3"/>
<dbReference type="Proteomes" id="UP000010482">
    <property type="component" value="Chromosome"/>
</dbReference>
<dbReference type="AlphaFoldDB" id="K9YYQ0"/>
<name>K9YYQ0_DACS8</name>
<evidence type="ECO:0000313" key="3">
    <source>
        <dbReference type="Proteomes" id="UP000010482"/>
    </source>
</evidence>
<dbReference type="KEGG" id="dsl:Dacsa_3571"/>
<dbReference type="Gene3D" id="3.90.1570.10">
    <property type="entry name" value="tt1808, chain A"/>
    <property type="match status" value="1"/>
</dbReference>
<dbReference type="InterPro" id="IPR011335">
    <property type="entry name" value="Restrct_endonuc-II-like"/>
</dbReference>
<dbReference type="PATRIC" id="fig|13035.3.peg.4049"/>
<dbReference type="STRING" id="13035.Dacsa_3571"/>
<dbReference type="PANTHER" id="PTHR47152">
    <property type="entry name" value="SLR2084 PROTEIN-RELATED"/>
    <property type="match status" value="1"/>
</dbReference>
<accession>K9YYQ0</accession>